<dbReference type="InterPro" id="IPR027417">
    <property type="entry name" value="P-loop_NTPase"/>
</dbReference>
<reference evidence="2" key="2">
    <citation type="submission" date="2010-05" db="EMBL/GenBank/DDBJ databases">
        <title>Revision and reannotation of the Halomonas elongata DSM 2581(T) genome.</title>
        <authorList>
            <person name="Pfeiffer F."/>
            <person name="Bagyan I."/>
            <person name="Alfaro-Espinoza G."/>
            <person name="Zamora-Lagos M.A."/>
            <person name="Habermann B."/>
            <person name="Oesterhelt D."/>
            <person name="Kunte H.J."/>
        </authorList>
    </citation>
    <scope>NUCLEOTIDE SEQUENCE</scope>
    <source>
        <strain evidence="2">Type strain: DSM 2581</strain>
    </source>
</reference>
<organism evidence="2 4">
    <name type="scientific">Halomonas elongata (strain ATCC 33173 / DSM 2581 / NBRC 15536 / NCIMB 2198 / 1H9)</name>
    <dbReference type="NCBI Taxonomy" id="768066"/>
    <lineage>
        <taxon>Bacteria</taxon>
        <taxon>Pseudomonadati</taxon>
        <taxon>Pseudomonadota</taxon>
        <taxon>Gammaproteobacteria</taxon>
        <taxon>Oceanospirillales</taxon>
        <taxon>Halomonadaceae</taxon>
        <taxon>Halomonas</taxon>
    </lineage>
</organism>
<dbReference type="OrthoDB" id="9773429at2"/>
<dbReference type="SMART" id="SM00382">
    <property type="entry name" value="AAA"/>
    <property type="match status" value="1"/>
</dbReference>
<feature type="domain" description="AAA+ ATPase" evidence="1">
    <location>
        <begin position="130"/>
        <end position="257"/>
    </location>
</feature>
<sequence>MDSAQQTDIGAYERMSQHLRQTLANQAQTREMRCLVHGDFTATLMPNGKWSDCPGCVNNDIERQRQTEHQNRAAHARNAQLEKLREGSMIPKRFQGRTLAGFLTDGHDRKTFALAACQKYVERFGDRLEQGGGMVLTGSVGTGKSHLAYGIGNALLDQGYRVMGIDVYELVDLIKERAFDRKDGTSEREAIKAFVAPLDLLILDEVGAQLGTEWERLMLFKIVNERYKAQLPTIIVSNIDASGLADYLGERIVDRMREGGGMTLVLDWPSYRDAA</sequence>
<evidence type="ECO:0000313" key="4">
    <source>
        <dbReference type="Proteomes" id="UP000008707"/>
    </source>
</evidence>
<keyword evidence="3" id="KW-0067">ATP-binding</keyword>
<dbReference type="Proteomes" id="UP001322512">
    <property type="component" value="Chromosome"/>
</dbReference>
<dbReference type="CDD" id="cd00009">
    <property type="entry name" value="AAA"/>
    <property type="match status" value="1"/>
</dbReference>
<dbReference type="Proteomes" id="UP000008707">
    <property type="component" value="Chromosome"/>
</dbReference>
<name>E1V360_HALED</name>
<evidence type="ECO:0000313" key="2">
    <source>
        <dbReference type="EMBL" id="CBV42539.1"/>
    </source>
</evidence>
<protein>
    <submittedName>
        <fullName evidence="3">ATP-binding protein</fullName>
    </submittedName>
    <submittedName>
        <fullName evidence="2">Homolog to DNA replication protein DnaC</fullName>
    </submittedName>
</protein>
<dbReference type="STRING" id="768066.HELO_2655"/>
<reference evidence="3 5" key="4">
    <citation type="submission" date="2023-11" db="EMBL/GenBank/DDBJ databases">
        <title>MicrobeMod: A computational toolkit for identifying prokaryotic methylation and restriction-modification with nanopore sequencing.</title>
        <authorList>
            <person name="Crits-Christoph A."/>
            <person name="Kang S.C."/>
            <person name="Lee H."/>
            <person name="Ostrov N."/>
        </authorList>
    </citation>
    <scope>NUCLEOTIDE SEQUENCE [LARGE SCALE GENOMIC DNA]</scope>
    <source>
        <strain evidence="3 5">ATCC 33173</strain>
    </source>
</reference>
<gene>
    <name evidence="2" type="ordered locus">HELO_2655</name>
    <name evidence="3" type="ORF">SR933_07335</name>
</gene>
<reference evidence="2" key="1">
    <citation type="journal article" date="2010" name="Environ. Microbiol.">
        <title>A blueprint of ectoine metabolism from the genome of the industrial producer Halomonas elongata DSM 2581(T).</title>
        <authorList>
            <person name="Schwibbert K."/>
            <person name="Marin-Sanguino A."/>
            <person name="Bagyan I."/>
            <person name="Heidrich G."/>
            <person name="Lentzen G."/>
            <person name="Seitz H."/>
            <person name="Rampp M."/>
            <person name="Schuster S.C."/>
            <person name="Klenk H.P."/>
            <person name="Pfeiffer F."/>
            <person name="Oesterhelt D."/>
            <person name="Kunte H.J."/>
        </authorList>
    </citation>
    <scope>NUCLEOTIDE SEQUENCE</scope>
    <source>
        <strain evidence="2">Type strain: DSM 2581</strain>
    </source>
</reference>
<proteinExistence type="predicted"/>
<dbReference type="KEGG" id="hel:HELO_2655"/>
<dbReference type="PANTHER" id="PTHR30050:SF4">
    <property type="entry name" value="ATP-BINDING PROTEIN RV3427C IN INSERTION SEQUENCE-RELATED"/>
    <property type="match status" value="1"/>
</dbReference>
<keyword evidence="5" id="KW-1185">Reference proteome</keyword>
<dbReference type="AlphaFoldDB" id="E1V360"/>
<dbReference type="GO" id="GO:0006260">
    <property type="term" value="P:DNA replication"/>
    <property type="evidence" value="ECO:0007669"/>
    <property type="project" value="TreeGrafter"/>
</dbReference>
<dbReference type="EMBL" id="FN869568">
    <property type="protein sequence ID" value="CBV42539.1"/>
    <property type="molecule type" value="Genomic_DNA"/>
</dbReference>
<dbReference type="EMBL" id="CP139472">
    <property type="protein sequence ID" value="WPU48695.1"/>
    <property type="molecule type" value="Genomic_DNA"/>
</dbReference>
<dbReference type="GO" id="GO:0005524">
    <property type="term" value="F:ATP binding"/>
    <property type="evidence" value="ECO:0007669"/>
    <property type="project" value="UniProtKB-KW"/>
</dbReference>
<dbReference type="InterPro" id="IPR002611">
    <property type="entry name" value="IstB_ATP-bd"/>
</dbReference>
<dbReference type="InterPro" id="IPR003593">
    <property type="entry name" value="AAA+_ATPase"/>
</dbReference>
<dbReference type="GeneID" id="91009984"/>
<dbReference type="eggNOG" id="COG1484">
    <property type="taxonomic scope" value="Bacteria"/>
</dbReference>
<dbReference type="PANTHER" id="PTHR30050">
    <property type="entry name" value="CHROMOSOMAL REPLICATION INITIATOR PROTEIN DNAA"/>
    <property type="match status" value="1"/>
</dbReference>
<evidence type="ECO:0000313" key="3">
    <source>
        <dbReference type="EMBL" id="WPU48695.1"/>
    </source>
</evidence>
<keyword evidence="3" id="KW-0547">Nucleotide-binding</keyword>
<dbReference type="HOGENOM" id="CLU_062999_3_1_6"/>
<dbReference type="SUPFAM" id="SSF52540">
    <property type="entry name" value="P-loop containing nucleoside triphosphate hydrolases"/>
    <property type="match status" value="1"/>
</dbReference>
<reference evidence="4" key="3">
    <citation type="journal article" date="2011" name="Environ. Microbiol.">
        <title>A blueprint of ectoine metabolism from the genome of the industrial producer Halomonas elongata DSM 2581(T).</title>
        <authorList>
            <person name="Schwibbert K."/>
            <person name="Marin-Sanguino A."/>
            <person name="Bagyan I."/>
            <person name="Heidrich G."/>
            <person name="Lentzen G."/>
            <person name="Seitz H."/>
            <person name="Rampp M."/>
            <person name="Schuster S.C."/>
            <person name="Klenk H.P."/>
            <person name="Pfeiffer F."/>
            <person name="Oesterhelt D."/>
            <person name="Kunte H.J."/>
        </authorList>
    </citation>
    <scope>NUCLEOTIDE SEQUENCE [LARGE SCALE GENOMIC DNA]</scope>
    <source>
        <strain evidence="4">ATCC 33173 / DSM 2581 / NBRC 15536 / NCIMB 2198 / 1H9</strain>
    </source>
</reference>
<evidence type="ECO:0000313" key="5">
    <source>
        <dbReference type="Proteomes" id="UP001322512"/>
    </source>
</evidence>
<dbReference type="Pfam" id="PF01695">
    <property type="entry name" value="IstB_IS21"/>
    <property type="match status" value="1"/>
</dbReference>
<dbReference type="Gene3D" id="3.40.50.300">
    <property type="entry name" value="P-loop containing nucleotide triphosphate hydrolases"/>
    <property type="match status" value="1"/>
</dbReference>
<accession>E1V360</accession>
<dbReference type="RefSeq" id="WP_013332411.1">
    <property type="nucleotide sequence ID" value="NC_014532.2"/>
</dbReference>
<evidence type="ECO:0000259" key="1">
    <source>
        <dbReference type="SMART" id="SM00382"/>
    </source>
</evidence>